<dbReference type="PANTHER" id="PTHR12561">
    <property type="entry name" value="LIPOATE-PROTEIN LIGASE"/>
    <property type="match status" value="1"/>
</dbReference>
<evidence type="ECO:0000256" key="7">
    <source>
        <dbReference type="ARBA" id="ARBA00048037"/>
    </source>
</evidence>
<keyword evidence="5" id="KW-0547">Nucleotide-binding</keyword>
<dbReference type="GO" id="GO:0005737">
    <property type="term" value="C:cytoplasm"/>
    <property type="evidence" value="ECO:0007669"/>
    <property type="project" value="TreeGrafter"/>
</dbReference>
<evidence type="ECO:0000256" key="1">
    <source>
        <dbReference type="ARBA" id="ARBA00005085"/>
    </source>
</evidence>
<dbReference type="EMBL" id="JACBNY010000008">
    <property type="protein sequence ID" value="MBA0016685.1"/>
    <property type="molecule type" value="Genomic_DNA"/>
</dbReference>
<dbReference type="SUPFAM" id="SSF55681">
    <property type="entry name" value="Class II aaRS and biotin synthetases"/>
    <property type="match status" value="1"/>
</dbReference>
<sequence length="331" mass="37280">MRHITNLETDATYNIAMDAWLLNTLQPKEAIFVIWQNKKAVIVGQNQNTFAEVNQEYVEANDIQVVRRVTGGSAVFHDLGNLNFTFIVPVANSATVNFKKFVEPMLRALHVLNIPAELSGRNDLMLDGKKISGNAQRYANGYLMHHGTLLFDSKIDDMVHSLNVADEKFISKAAKSVRSRVGMIKDYAPEGTTVKTFYDALVYELSNHGVDQEILLTPEQLAEIKTLQERQFSQWDWNYGNSPISNFHNHAKFEGGIVDVYAQVENGMIKALRFEGDFLGLHDLAPVITALTGQLFNKKAILVQLQALPYRDYFGTISIEEIASLFVPIRE</sequence>
<dbReference type="NCBIfam" id="TIGR00545">
    <property type="entry name" value="lipoyltrans"/>
    <property type="match status" value="1"/>
</dbReference>
<dbReference type="InterPro" id="IPR004143">
    <property type="entry name" value="BPL_LPL_catalytic"/>
</dbReference>
<comment type="pathway">
    <text evidence="2">Protein modification; protein lipoylation via exogenous pathway; protein N(6)-(lipoyl)lysine from lipoate: step 1/2.</text>
</comment>
<dbReference type="GeneID" id="303195054"/>
<organism evidence="9 10">
    <name type="scientific">Pseudolactococcus laudensis</name>
    <dbReference type="NCBI Taxonomy" id="1494461"/>
    <lineage>
        <taxon>Bacteria</taxon>
        <taxon>Bacillati</taxon>
        <taxon>Bacillota</taxon>
        <taxon>Bacilli</taxon>
        <taxon>Lactobacillales</taxon>
        <taxon>Streptococcaceae</taxon>
        <taxon>Pseudolactococcus</taxon>
    </lineage>
</organism>
<dbReference type="Proteomes" id="UP000530186">
    <property type="component" value="Unassembled WGS sequence"/>
</dbReference>
<evidence type="ECO:0000313" key="10">
    <source>
        <dbReference type="Proteomes" id="UP000530186"/>
    </source>
</evidence>
<keyword evidence="6" id="KW-0067">ATP-binding</keyword>
<evidence type="ECO:0000256" key="6">
    <source>
        <dbReference type="ARBA" id="ARBA00022840"/>
    </source>
</evidence>
<keyword evidence="10" id="KW-1185">Reference proteome</keyword>
<evidence type="ECO:0000259" key="8">
    <source>
        <dbReference type="PROSITE" id="PS51733"/>
    </source>
</evidence>
<dbReference type="GO" id="GO:0016979">
    <property type="term" value="F:lipoate-protein ligase activity"/>
    <property type="evidence" value="ECO:0007669"/>
    <property type="project" value="UniProtKB-EC"/>
</dbReference>
<dbReference type="SUPFAM" id="SSF82649">
    <property type="entry name" value="SufE/NifU"/>
    <property type="match status" value="1"/>
</dbReference>
<keyword evidence="4 9" id="KW-0436">Ligase</keyword>
<dbReference type="PANTHER" id="PTHR12561:SF3">
    <property type="entry name" value="LIPOYLTRANSFERASE 1, MITOCHONDRIAL"/>
    <property type="match status" value="1"/>
</dbReference>
<comment type="caution">
    <text evidence="9">The sequence shown here is derived from an EMBL/GenBank/DDBJ whole genome shotgun (WGS) entry which is preliminary data.</text>
</comment>
<dbReference type="Pfam" id="PF10437">
    <property type="entry name" value="Lip_prot_lig_C"/>
    <property type="match status" value="1"/>
</dbReference>
<dbReference type="Pfam" id="PF21948">
    <property type="entry name" value="LplA-B_cat"/>
    <property type="match status" value="1"/>
</dbReference>
<dbReference type="Gene3D" id="3.30.930.10">
    <property type="entry name" value="Bira Bifunctional Protein, Domain 2"/>
    <property type="match status" value="1"/>
</dbReference>
<evidence type="ECO:0000256" key="5">
    <source>
        <dbReference type="ARBA" id="ARBA00022741"/>
    </source>
</evidence>
<gene>
    <name evidence="9" type="ORF">HZR21_05950</name>
</gene>
<dbReference type="PROSITE" id="PS51733">
    <property type="entry name" value="BPL_LPL_CATALYTIC"/>
    <property type="match status" value="1"/>
</dbReference>
<proteinExistence type="predicted"/>
<evidence type="ECO:0000256" key="3">
    <source>
        <dbReference type="ARBA" id="ARBA00012367"/>
    </source>
</evidence>
<accession>A0A7V8N128</accession>
<dbReference type="InterPro" id="IPR019491">
    <property type="entry name" value="Lipoate_protein_ligase_C"/>
</dbReference>
<dbReference type="RefSeq" id="WP_180746869.1">
    <property type="nucleotide sequence ID" value="NZ_CBCRWQ010000009.1"/>
</dbReference>
<name>A0A7V8N128_9LACT</name>
<evidence type="ECO:0000256" key="4">
    <source>
        <dbReference type="ARBA" id="ARBA00022598"/>
    </source>
</evidence>
<dbReference type="EC" id="6.3.1.20" evidence="3"/>
<evidence type="ECO:0000313" key="9">
    <source>
        <dbReference type="EMBL" id="MBA0016685.1"/>
    </source>
</evidence>
<dbReference type="GO" id="GO:0017118">
    <property type="term" value="F:lipoyltransferase activity"/>
    <property type="evidence" value="ECO:0007669"/>
    <property type="project" value="TreeGrafter"/>
</dbReference>
<comment type="pathway">
    <text evidence="1">Protein modification; protein lipoylation via exogenous pathway; protein N(6)-(lipoyl)lysine from lipoate: step 2/2.</text>
</comment>
<dbReference type="UniPathway" id="UPA00537">
    <property type="reaction ID" value="UER00594"/>
</dbReference>
<reference evidence="9 10" key="1">
    <citation type="submission" date="2020-07" db="EMBL/GenBank/DDBJ databases">
        <authorList>
            <person name="Hilgarth M."/>
            <person name="Werum V."/>
            <person name="Vogel R.F."/>
        </authorList>
    </citation>
    <scope>NUCLEOTIDE SEQUENCE [LARGE SCALE GENOMIC DNA]</scope>
    <source>
        <strain evidence="9 10">DSM 28961</strain>
    </source>
</reference>
<dbReference type="GO" id="GO:0009249">
    <property type="term" value="P:protein lipoylation"/>
    <property type="evidence" value="ECO:0007669"/>
    <property type="project" value="InterPro"/>
</dbReference>
<dbReference type="AlphaFoldDB" id="A0A7V8N128"/>
<dbReference type="CDD" id="cd16443">
    <property type="entry name" value="LplA"/>
    <property type="match status" value="1"/>
</dbReference>
<dbReference type="GO" id="GO:0005524">
    <property type="term" value="F:ATP binding"/>
    <property type="evidence" value="ECO:0007669"/>
    <property type="project" value="UniProtKB-KW"/>
</dbReference>
<dbReference type="InterPro" id="IPR045864">
    <property type="entry name" value="aa-tRNA-synth_II/BPL/LPL"/>
</dbReference>
<feature type="domain" description="BPL/LPL catalytic" evidence="8">
    <location>
        <begin position="26"/>
        <end position="213"/>
    </location>
</feature>
<dbReference type="Gene3D" id="3.30.390.50">
    <property type="entry name" value="CO dehydrogenase flavoprotein, C-terminal domain"/>
    <property type="match status" value="1"/>
</dbReference>
<dbReference type="InterPro" id="IPR004562">
    <property type="entry name" value="LipoylTrfase_LipoateP_Ligase"/>
</dbReference>
<comment type="catalytic activity">
    <reaction evidence="7">
        <text>L-lysyl-[lipoyl-carrier protein] + (R)-lipoate + ATP = N(6)-[(R)-lipoyl]-L-lysyl-[lipoyl-carrier protein] + AMP + diphosphate + H(+)</text>
        <dbReference type="Rhea" id="RHEA:49288"/>
        <dbReference type="Rhea" id="RHEA-COMP:10500"/>
        <dbReference type="Rhea" id="RHEA-COMP:10502"/>
        <dbReference type="ChEBI" id="CHEBI:15378"/>
        <dbReference type="ChEBI" id="CHEBI:29969"/>
        <dbReference type="ChEBI" id="CHEBI:30616"/>
        <dbReference type="ChEBI" id="CHEBI:33019"/>
        <dbReference type="ChEBI" id="CHEBI:83088"/>
        <dbReference type="ChEBI" id="CHEBI:83099"/>
        <dbReference type="ChEBI" id="CHEBI:456215"/>
        <dbReference type="EC" id="6.3.1.20"/>
    </reaction>
</comment>
<protein>
    <recommendedName>
        <fullName evidence="3">lipoate--protein ligase</fullName>
        <ecNumber evidence="3">6.3.1.20</ecNumber>
    </recommendedName>
</protein>
<evidence type="ECO:0000256" key="2">
    <source>
        <dbReference type="ARBA" id="ARBA00005124"/>
    </source>
</evidence>